<dbReference type="HOGENOM" id="CLU_292216_0_0_1"/>
<feature type="compositionally biased region" description="Low complexity" evidence="1">
    <location>
        <begin position="26"/>
        <end position="37"/>
    </location>
</feature>
<evidence type="ECO:0000313" key="3">
    <source>
        <dbReference type="Proteomes" id="UP000027920"/>
    </source>
</evidence>
<feature type="region of interest" description="Disordered" evidence="1">
    <location>
        <begin position="835"/>
        <end position="855"/>
    </location>
</feature>
<proteinExistence type="predicted"/>
<organism evidence="2 3">
    <name type="scientific">Exophiala aquamarina CBS 119918</name>
    <dbReference type="NCBI Taxonomy" id="1182545"/>
    <lineage>
        <taxon>Eukaryota</taxon>
        <taxon>Fungi</taxon>
        <taxon>Dikarya</taxon>
        <taxon>Ascomycota</taxon>
        <taxon>Pezizomycotina</taxon>
        <taxon>Eurotiomycetes</taxon>
        <taxon>Chaetothyriomycetidae</taxon>
        <taxon>Chaetothyriales</taxon>
        <taxon>Herpotrichiellaceae</taxon>
        <taxon>Exophiala</taxon>
    </lineage>
</organism>
<dbReference type="EMBL" id="AMGV01000017">
    <property type="protein sequence ID" value="KEF52482.1"/>
    <property type="molecule type" value="Genomic_DNA"/>
</dbReference>
<accession>A0A072NYJ1</accession>
<feature type="compositionally biased region" description="Polar residues" evidence="1">
    <location>
        <begin position="354"/>
        <end position="367"/>
    </location>
</feature>
<feature type="compositionally biased region" description="Polar residues" evidence="1">
    <location>
        <begin position="1104"/>
        <end position="1120"/>
    </location>
</feature>
<feature type="compositionally biased region" description="Polar residues" evidence="1">
    <location>
        <begin position="66"/>
        <end position="86"/>
    </location>
</feature>
<feature type="region of interest" description="Disordered" evidence="1">
    <location>
        <begin position="1"/>
        <end position="140"/>
    </location>
</feature>
<keyword evidence="3" id="KW-1185">Reference proteome</keyword>
<evidence type="ECO:0000256" key="1">
    <source>
        <dbReference type="SAM" id="MobiDB-lite"/>
    </source>
</evidence>
<feature type="region of interest" description="Disordered" evidence="1">
    <location>
        <begin position="321"/>
        <end position="386"/>
    </location>
</feature>
<evidence type="ECO:0000313" key="2">
    <source>
        <dbReference type="EMBL" id="KEF52482.1"/>
    </source>
</evidence>
<dbReference type="RefSeq" id="XP_013255072.1">
    <property type="nucleotide sequence ID" value="XM_013399618.1"/>
</dbReference>
<comment type="caution">
    <text evidence="2">The sequence shown here is derived from an EMBL/GenBank/DDBJ whole genome shotgun (WGS) entry which is preliminary data.</text>
</comment>
<dbReference type="GeneID" id="25286223"/>
<feature type="compositionally biased region" description="Basic and acidic residues" evidence="1">
    <location>
        <begin position="372"/>
        <end position="381"/>
    </location>
</feature>
<reference evidence="2 3" key="1">
    <citation type="submission" date="2013-03" db="EMBL/GenBank/DDBJ databases">
        <title>The Genome Sequence of Exophiala aquamarina CBS 119918.</title>
        <authorList>
            <consortium name="The Broad Institute Genomics Platform"/>
            <person name="Cuomo C."/>
            <person name="de Hoog S."/>
            <person name="Gorbushina A."/>
            <person name="Walker B."/>
            <person name="Young S.K."/>
            <person name="Zeng Q."/>
            <person name="Gargeya S."/>
            <person name="Fitzgerald M."/>
            <person name="Haas B."/>
            <person name="Abouelleil A."/>
            <person name="Allen A.W."/>
            <person name="Alvarado L."/>
            <person name="Arachchi H.M."/>
            <person name="Berlin A.M."/>
            <person name="Chapman S.B."/>
            <person name="Gainer-Dewar J."/>
            <person name="Goldberg J."/>
            <person name="Griggs A."/>
            <person name="Gujja S."/>
            <person name="Hansen M."/>
            <person name="Howarth C."/>
            <person name="Imamovic A."/>
            <person name="Ireland A."/>
            <person name="Larimer J."/>
            <person name="McCowan C."/>
            <person name="Murphy C."/>
            <person name="Pearson M."/>
            <person name="Poon T.W."/>
            <person name="Priest M."/>
            <person name="Roberts A."/>
            <person name="Saif S."/>
            <person name="Shea T."/>
            <person name="Sisk P."/>
            <person name="Sykes S."/>
            <person name="Wortman J."/>
            <person name="Nusbaum C."/>
            <person name="Birren B."/>
        </authorList>
    </citation>
    <scope>NUCLEOTIDE SEQUENCE [LARGE SCALE GENOMIC DNA]</scope>
    <source>
        <strain evidence="2 3">CBS 119918</strain>
    </source>
</reference>
<protein>
    <submittedName>
        <fullName evidence="2">Uncharacterized protein</fullName>
    </submittedName>
</protein>
<feature type="compositionally biased region" description="Polar residues" evidence="1">
    <location>
        <begin position="38"/>
        <end position="48"/>
    </location>
</feature>
<feature type="compositionally biased region" description="Basic residues" evidence="1">
    <location>
        <begin position="87"/>
        <end position="103"/>
    </location>
</feature>
<feature type="compositionally biased region" description="Polar residues" evidence="1">
    <location>
        <begin position="1050"/>
        <end position="1063"/>
    </location>
</feature>
<feature type="region of interest" description="Disordered" evidence="1">
    <location>
        <begin position="1095"/>
        <end position="1120"/>
    </location>
</feature>
<feature type="compositionally biased region" description="Basic residues" evidence="1">
    <location>
        <begin position="129"/>
        <end position="140"/>
    </location>
</feature>
<dbReference type="Proteomes" id="UP000027920">
    <property type="component" value="Unassembled WGS sequence"/>
</dbReference>
<name>A0A072NYJ1_9EURO</name>
<dbReference type="STRING" id="1182545.A0A072NYJ1"/>
<dbReference type="VEuPathDB" id="FungiDB:A1O9_11324"/>
<feature type="region of interest" description="Disordered" evidence="1">
    <location>
        <begin position="1039"/>
        <end position="1067"/>
    </location>
</feature>
<feature type="compositionally biased region" description="Basic and acidic residues" evidence="1">
    <location>
        <begin position="7"/>
        <end position="21"/>
    </location>
</feature>
<dbReference type="AlphaFoldDB" id="A0A072NYJ1"/>
<sequence>MPLEDLSPNKREGSRYGDSKHGNMPGATSTTSLGSSAVQSMLRNTTELGDTGPFAVRPSRIPRSGSRLQSTRQRSGSFDASFASQLRHQRSPCSRRLHRHHGPRSTVSLSGFSGRETIRSNPASFHTAVRSRRPGPRHRSQALVGLASPAVGPQNLHSHRSLMTLRSHRDFHSLYSGSPMVYAAHGRRHGPRNTSQAFSEAHSYGHGLRYGYPRVGSALTVASSPASMYPGQPGLRGYRPDTNNSISSFIHLPSPAVSSTNVAGVNGYPANRTMTPLSNPLQNVRGAWNHSAASLRGLPQSPTGSSGPRYYDYSESFLEEDCFSPPGDGSQKNAPFNMDQALLGDEPPPERRQAQSPFGTLPGSSFKPSELPTEHNRRASEHSYAGVIPRRISSLAATQTRAQSVKNTSKVSIPDPFLHANYNEYLKEDKDGPRTSSASRRTCGSARSSAFFVNASRSPRDLTTLAARVHSPIFDQRNYAASISGLLDHDDSHDLGRNEKRNDEDRLSEWTLPSLFFRPFSMSSYQTKLENRPKTSGDVPAGEAVEILSPMPERPMSSQSRKRFSRILDIDDDNNSIEAKMTHQSLPGQTFRRLTVVEEQLDQGPVAREGADNIVERAPERRPSGEDCQCEIEAVTKSFSTAAHETSKITIHDKSTVESLLDRHIECLGLHDGDGHLGFDDISGYSNKASRESNAESTIRLSSVEQPVVFQARLRPATSSSHQHTSLASSERRKLMPRRLFASMDARLPAGALIGSLSSSVSQMSSTTSRHHLRSSGWQTLQSTIESTAGMVARNASLTSGDLGDVDSNLSAKTFKVKQRSELIISPSLPSELSRVPEIDSEPGYKDASHRRSKSDILARQASHQRRRMRILLKSQRKLAITNQPSPTGETPQVSEVIPDEAGLDESWTTEDSHGEAYITSPVLGYVELSADLITTPLTTDKTLPSVLLSRSAPKSWASVIAAMPEPVKKGINLVRKASARTVRSHRSNTSIIEPINSTRQGSLLPHLGSVPQLAPPEFGPPLTSSDLNLSLRFPRTLAPNRPPLREAQSFFSDDSSAHQQRSAVKKRFDVHSLRSGVTRSSGMLGLRHQQQLRQHGEGLRPSRSWQMKGQKSFEYPQSSGGDTIAMSDFQYRKRKMLERLKDWWKRQCMQRTLALVKKKHGKINRPGNYM</sequence>
<gene>
    <name evidence="2" type="ORF">A1O9_11324</name>
</gene>
<dbReference type="OrthoDB" id="4156126at2759"/>